<keyword evidence="4 5" id="KW-0472">Membrane</keyword>
<dbReference type="CDD" id="cd17393">
    <property type="entry name" value="MFS_MosC_like"/>
    <property type="match status" value="1"/>
</dbReference>
<keyword evidence="2 5" id="KW-0812">Transmembrane</keyword>
<feature type="transmembrane region" description="Helical" evidence="5">
    <location>
        <begin position="78"/>
        <end position="96"/>
    </location>
</feature>
<dbReference type="PANTHER" id="PTHR23514:SF13">
    <property type="entry name" value="INNER MEMBRANE PROTEIN YBJJ"/>
    <property type="match status" value="1"/>
</dbReference>
<dbReference type="PANTHER" id="PTHR23514">
    <property type="entry name" value="BYPASS OF STOP CODON PROTEIN 6"/>
    <property type="match status" value="1"/>
</dbReference>
<feature type="transmembrane region" description="Helical" evidence="5">
    <location>
        <begin position="54"/>
        <end position="72"/>
    </location>
</feature>
<feature type="transmembrane region" description="Helical" evidence="5">
    <location>
        <begin position="309"/>
        <end position="330"/>
    </location>
</feature>
<feature type="transmembrane region" description="Helical" evidence="5">
    <location>
        <begin position="220"/>
        <end position="239"/>
    </location>
</feature>
<comment type="subcellular location">
    <subcellularLocation>
        <location evidence="1">Membrane</location>
        <topology evidence="1">Multi-pass membrane protein</topology>
    </subcellularLocation>
</comment>
<feature type="transmembrane region" description="Helical" evidence="5">
    <location>
        <begin position="184"/>
        <end position="208"/>
    </location>
</feature>
<dbReference type="STRING" id="1232681.ADIS_4725"/>
<dbReference type="InterPro" id="IPR020846">
    <property type="entry name" value="MFS_dom"/>
</dbReference>
<dbReference type="SUPFAM" id="SSF103473">
    <property type="entry name" value="MFS general substrate transporter"/>
    <property type="match status" value="1"/>
</dbReference>
<evidence type="ECO:0000256" key="2">
    <source>
        <dbReference type="ARBA" id="ARBA00022692"/>
    </source>
</evidence>
<dbReference type="Gene3D" id="1.20.1250.20">
    <property type="entry name" value="MFS general substrate transporter like domains"/>
    <property type="match status" value="1"/>
</dbReference>
<dbReference type="InterPro" id="IPR051788">
    <property type="entry name" value="MFS_Transporter"/>
</dbReference>
<dbReference type="GO" id="GO:0016020">
    <property type="term" value="C:membrane"/>
    <property type="evidence" value="ECO:0007669"/>
    <property type="project" value="UniProtKB-SubCell"/>
</dbReference>
<feature type="transmembrane region" description="Helical" evidence="5">
    <location>
        <begin position="144"/>
        <end position="163"/>
    </location>
</feature>
<evidence type="ECO:0000256" key="1">
    <source>
        <dbReference type="ARBA" id="ARBA00004141"/>
    </source>
</evidence>
<evidence type="ECO:0000256" key="5">
    <source>
        <dbReference type="SAM" id="Phobius"/>
    </source>
</evidence>
<dbReference type="Proteomes" id="UP000013909">
    <property type="component" value="Unassembled WGS sequence"/>
</dbReference>
<dbReference type="InterPro" id="IPR036259">
    <property type="entry name" value="MFS_trans_sf"/>
</dbReference>
<feature type="transmembrane region" description="Helical" evidence="5">
    <location>
        <begin position="251"/>
        <end position="270"/>
    </location>
</feature>
<evidence type="ECO:0000313" key="8">
    <source>
        <dbReference type="Proteomes" id="UP000013909"/>
    </source>
</evidence>
<dbReference type="AlphaFoldDB" id="R7ZLB0"/>
<protein>
    <submittedName>
        <fullName evidence="7">Major facilitator superfamily</fullName>
    </submittedName>
</protein>
<feature type="domain" description="Major facilitator superfamily (MFS) profile" evidence="6">
    <location>
        <begin position="184"/>
        <end position="366"/>
    </location>
</feature>
<feature type="transmembrane region" description="Helical" evidence="5">
    <location>
        <begin position="276"/>
        <end position="297"/>
    </location>
</feature>
<reference evidence="7 8" key="1">
    <citation type="submission" date="2013-02" db="EMBL/GenBank/DDBJ databases">
        <title>A novel strain isolated from Lonar lake, Maharashtra, India.</title>
        <authorList>
            <person name="Singh A."/>
        </authorList>
    </citation>
    <scope>NUCLEOTIDE SEQUENCE [LARGE SCALE GENOMIC DNA]</scope>
    <source>
        <strain evidence="7 8">AK24</strain>
    </source>
</reference>
<dbReference type="PROSITE" id="PS50850">
    <property type="entry name" value="MFS"/>
    <property type="match status" value="1"/>
</dbReference>
<evidence type="ECO:0000256" key="3">
    <source>
        <dbReference type="ARBA" id="ARBA00022989"/>
    </source>
</evidence>
<feature type="transmembrane region" description="Helical" evidence="5">
    <location>
        <begin position="117"/>
        <end position="138"/>
    </location>
</feature>
<evidence type="ECO:0000313" key="7">
    <source>
        <dbReference type="EMBL" id="EON74824.1"/>
    </source>
</evidence>
<feature type="transmembrane region" description="Helical" evidence="5">
    <location>
        <begin position="27"/>
        <end position="47"/>
    </location>
</feature>
<comment type="caution">
    <text evidence="7">The sequence shown here is derived from an EMBL/GenBank/DDBJ whole genome shotgun (WGS) entry which is preliminary data.</text>
</comment>
<keyword evidence="3 5" id="KW-1133">Transmembrane helix</keyword>
<dbReference type="GO" id="GO:0022857">
    <property type="term" value="F:transmembrane transporter activity"/>
    <property type="evidence" value="ECO:0007669"/>
    <property type="project" value="InterPro"/>
</dbReference>
<feature type="transmembrane region" description="Helical" evidence="5">
    <location>
        <begin position="336"/>
        <end position="356"/>
    </location>
</feature>
<dbReference type="Pfam" id="PF07690">
    <property type="entry name" value="MFS_1"/>
    <property type="match status" value="1"/>
</dbReference>
<evidence type="ECO:0000259" key="6">
    <source>
        <dbReference type="PROSITE" id="PS50850"/>
    </source>
</evidence>
<dbReference type="InterPro" id="IPR011701">
    <property type="entry name" value="MFS"/>
</dbReference>
<proteinExistence type="predicted"/>
<dbReference type="EMBL" id="AQHR01000120">
    <property type="protein sequence ID" value="EON74824.1"/>
    <property type="molecule type" value="Genomic_DNA"/>
</dbReference>
<name>R7ZLB0_9BACT</name>
<evidence type="ECO:0000256" key="4">
    <source>
        <dbReference type="ARBA" id="ARBA00023136"/>
    </source>
</evidence>
<organism evidence="7 8">
    <name type="scientific">Lunatimonas lonarensis</name>
    <dbReference type="NCBI Taxonomy" id="1232681"/>
    <lineage>
        <taxon>Bacteria</taxon>
        <taxon>Pseudomonadati</taxon>
        <taxon>Bacteroidota</taxon>
        <taxon>Cytophagia</taxon>
        <taxon>Cytophagales</taxon>
        <taxon>Cyclobacteriaceae</taxon>
    </lineage>
</organism>
<keyword evidence="8" id="KW-1185">Reference proteome</keyword>
<sequence>MCFSSWASRIPDFQDYFRLSEGQLGTLLLGMPAGSLIALPLAAWAVYRFGSKGVILAGASMYLVGLVSLGLAESRFQLAFLVVLFGLLGNIMNISLNTQALAVEKAYGRNILSSFHGSWSLAGFAGAGLGALMVFFQLSPVQHYLVIGVLGFALLAFARPYILPDGTGKSATEGGFVFKKPDSLIFRIGLVGFCGMMCEGCMFDWSGVYIAKVVNPHPSLVAFGFFAFMGAMASGRFLADRFANKIGKIGVLRASGILIFAGLCLAVLFPNLSLTLLGFALVGLGTAAVVPLSYSIVGRSTTYPPGIAIAMVSTISFFGFLLGPPIIGFIAELLNLQSSFAIISLMGLSIAVLVSIRQEVFVTANE</sequence>
<gene>
    <name evidence="7" type="ORF">ADIS_4725</name>
</gene>
<dbReference type="PATRIC" id="fig|1288963.3.peg.4714"/>
<accession>R7ZLB0</accession>